<evidence type="ECO:0000256" key="2">
    <source>
        <dbReference type="ARBA" id="ARBA00022679"/>
    </source>
</evidence>
<evidence type="ECO:0000256" key="1">
    <source>
        <dbReference type="ARBA" id="ARBA00022676"/>
    </source>
</evidence>
<dbReference type="EMBL" id="BAABIA010000005">
    <property type="protein sequence ID" value="GAA5142720.1"/>
    <property type="molecule type" value="Genomic_DNA"/>
</dbReference>
<accession>A0ABP9PFF5</accession>
<dbReference type="Proteomes" id="UP001499852">
    <property type="component" value="Unassembled WGS sequence"/>
</dbReference>
<dbReference type="InterPro" id="IPR051199">
    <property type="entry name" value="LPS_LOS_Heptosyltrfase"/>
</dbReference>
<name>A0ABP9PFF5_9BACT</name>
<dbReference type="SUPFAM" id="SSF53756">
    <property type="entry name" value="UDP-Glycosyltransferase/glycogen phosphorylase"/>
    <property type="match status" value="1"/>
</dbReference>
<evidence type="ECO:0000313" key="4">
    <source>
        <dbReference type="Proteomes" id="UP001499852"/>
    </source>
</evidence>
<dbReference type="PANTHER" id="PTHR30160">
    <property type="entry name" value="TETRAACYLDISACCHARIDE 4'-KINASE-RELATED"/>
    <property type="match status" value="1"/>
</dbReference>
<dbReference type="Gene3D" id="3.40.50.2000">
    <property type="entry name" value="Glycogen Phosphorylase B"/>
    <property type="match status" value="2"/>
</dbReference>
<organism evidence="3 4">
    <name type="scientific">Prosthecobacter algae</name>
    <dbReference type="NCBI Taxonomy" id="1144682"/>
    <lineage>
        <taxon>Bacteria</taxon>
        <taxon>Pseudomonadati</taxon>
        <taxon>Verrucomicrobiota</taxon>
        <taxon>Verrucomicrobiia</taxon>
        <taxon>Verrucomicrobiales</taxon>
        <taxon>Verrucomicrobiaceae</taxon>
        <taxon>Prosthecobacter</taxon>
    </lineage>
</organism>
<reference evidence="4" key="1">
    <citation type="journal article" date="2019" name="Int. J. Syst. Evol. Microbiol.">
        <title>The Global Catalogue of Microorganisms (GCM) 10K type strain sequencing project: providing services to taxonomists for standard genome sequencing and annotation.</title>
        <authorList>
            <consortium name="The Broad Institute Genomics Platform"/>
            <consortium name="The Broad Institute Genome Sequencing Center for Infectious Disease"/>
            <person name="Wu L."/>
            <person name="Ma J."/>
        </authorList>
    </citation>
    <scope>NUCLEOTIDE SEQUENCE [LARGE SCALE GENOMIC DNA]</scope>
    <source>
        <strain evidence="4">JCM 18053</strain>
    </source>
</reference>
<keyword evidence="1" id="KW-0328">Glycosyltransferase</keyword>
<dbReference type="Pfam" id="PF01075">
    <property type="entry name" value="Glyco_transf_9"/>
    <property type="match status" value="1"/>
</dbReference>
<keyword evidence="2" id="KW-0808">Transferase</keyword>
<dbReference type="CDD" id="cd03789">
    <property type="entry name" value="GT9_LPS_heptosyltransferase"/>
    <property type="match status" value="1"/>
</dbReference>
<sequence>MSDSGLPSLAGFRSAMIVKPSSLGDIVHTLPAVQAIRQAYPHLRLRWLANTEWTPLLQGSPLLDEVISFPRKQCRGLGGLLVMRRWAKGWGALPREEPEIVLDFQGLFRSGYIARSRRSRPVVGLSDSREGARFFHDHIVPVDAGAHAVDRYLALPRAFGIQVDAENLTFPLAQGHRPVSWPEREDLIVLHPWSRGEGKSLSPEVLQRLCDALAPLPVVLVGMPQGAPIPQGSHVVDFSNRTSLAELIWGLRQARFVISVDSGPMHMAAAVNDRTLGIHTWSDPRQVGPYNPRAWVWKAGRVARRQALSVEECTATRQVNLQDAQQIADFVRNFGE</sequence>
<gene>
    <name evidence="3" type="primary">waaC</name>
    <name evidence="3" type="ORF">GCM10023213_29190</name>
</gene>
<comment type="caution">
    <text evidence="3">The sequence shown here is derived from an EMBL/GenBank/DDBJ whole genome shotgun (WGS) entry which is preliminary data.</text>
</comment>
<dbReference type="InterPro" id="IPR002201">
    <property type="entry name" value="Glyco_trans_9"/>
</dbReference>
<evidence type="ECO:0000313" key="3">
    <source>
        <dbReference type="EMBL" id="GAA5142720.1"/>
    </source>
</evidence>
<proteinExistence type="predicted"/>
<protein>
    <submittedName>
        <fullName evidence="3">Lipopolysaccharide heptosyltransferase I</fullName>
    </submittedName>
</protein>
<keyword evidence="4" id="KW-1185">Reference proteome</keyword>
<dbReference type="PANTHER" id="PTHR30160:SF1">
    <property type="entry name" value="LIPOPOLYSACCHARIDE 1,2-N-ACETYLGLUCOSAMINETRANSFERASE-RELATED"/>
    <property type="match status" value="1"/>
</dbReference>